<protein>
    <submittedName>
        <fullName evidence="2">Uncharacterized protein</fullName>
    </submittedName>
</protein>
<dbReference type="Proteomes" id="UP000194236">
    <property type="component" value="Unassembled WGS sequence"/>
</dbReference>
<reference evidence="2 3" key="1">
    <citation type="submission" date="2017-03" db="EMBL/GenBank/DDBJ databases">
        <title>Genome Survey of Euroglyphus maynei.</title>
        <authorList>
            <person name="Arlian L.G."/>
            <person name="Morgan M.S."/>
            <person name="Rider S.D."/>
        </authorList>
    </citation>
    <scope>NUCLEOTIDE SEQUENCE [LARGE SCALE GENOMIC DNA]</scope>
    <source>
        <strain evidence="2">Arlian Lab</strain>
        <tissue evidence="2">Whole body</tissue>
    </source>
</reference>
<comment type="caution">
    <text evidence="2">The sequence shown here is derived from an EMBL/GenBank/DDBJ whole genome shotgun (WGS) entry which is preliminary data.</text>
</comment>
<evidence type="ECO:0000313" key="3">
    <source>
        <dbReference type="Proteomes" id="UP000194236"/>
    </source>
</evidence>
<accession>A0A1Y3B856</accession>
<name>A0A1Y3B856_EURMA</name>
<evidence type="ECO:0000256" key="1">
    <source>
        <dbReference type="SAM" id="MobiDB-lite"/>
    </source>
</evidence>
<evidence type="ECO:0000313" key="2">
    <source>
        <dbReference type="EMBL" id="OTF76214.1"/>
    </source>
</evidence>
<dbReference type="AlphaFoldDB" id="A0A1Y3B856"/>
<organism evidence="2 3">
    <name type="scientific">Euroglyphus maynei</name>
    <name type="common">Mayne's house dust mite</name>
    <dbReference type="NCBI Taxonomy" id="6958"/>
    <lineage>
        <taxon>Eukaryota</taxon>
        <taxon>Metazoa</taxon>
        <taxon>Ecdysozoa</taxon>
        <taxon>Arthropoda</taxon>
        <taxon>Chelicerata</taxon>
        <taxon>Arachnida</taxon>
        <taxon>Acari</taxon>
        <taxon>Acariformes</taxon>
        <taxon>Sarcoptiformes</taxon>
        <taxon>Astigmata</taxon>
        <taxon>Psoroptidia</taxon>
        <taxon>Analgoidea</taxon>
        <taxon>Pyroglyphidae</taxon>
        <taxon>Pyroglyphinae</taxon>
        <taxon>Euroglyphus</taxon>
    </lineage>
</organism>
<gene>
    <name evidence="2" type="ORF">BLA29_013544</name>
</gene>
<proteinExistence type="predicted"/>
<sequence>MKNKNSINQINYNDNSDIILNDNNSMEDYIIHLTEKLKKLQEQVQFLREGQEKNEEKYSTIKKENSSLHNK</sequence>
<keyword evidence="3" id="KW-1185">Reference proteome</keyword>
<feature type="region of interest" description="Disordered" evidence="1">
    <location>
        <begin position="49"/>
        <end position="71"/>
    </location>
</feature>
<dbReference type="EMBL" id="MUJZ01038544">
    <property type="protein sequence ID" value="OTF76214.1"/>
    <property type="molecule type" value="Genomic_DNA"/>
</dbReference>